<evidence type="ECO:0000313" key="1">
    <source>
        <dbReference type="EMBL" id="QJA79176.1"/>
    </source>
</evidence>
<organism evidence="1">
    <name type="scientific">viral metagenome</name>
    <dbReference type="NCBI Taxonomy" id="1070528"/>
    <lineage>
        <taxon>unclassified sequences</taxon>
        <taxon>metagenomes</taxon>
        <taxon>organismal metagenomes</taxon>
    </lineage>
</organism>
<dbReference type="EMBL" id="MT142370">
    <property type="protein sequence ID" value="QJA79176.1"/>
    <property type="molecule type" value="Genomic_DNA"/>
</dbReference>
<gene>
    <name evidence="1" type="ORF">MM415A00937_0006</name>
</gene>
<protein>
    <submittedName>
        <fullName evidence="1">Putative head/tail component</fullName>
    </submittedName>
</protein>
<dbReference type="AlphaFoldDB" id="A0A6M3KBH0"/>
<name>A0A6M3KBH0_9ZZZZ</name>
<proteinExistence type="predicted"/>
<accession>A0A6M3KBH0</accession>
<sequence length="153" mass="16948">MGSPMVNGLENVKRMNSRLYSNIISELKSEIEKQARKIVAQMNSIKPIPEIVIDWTWGDAPEGSFTLGKVAGKQYERIAVTIYATASSADYPGGFPALARWFEFGTANRFHKSGKYVGKITANPYFFPVSRANRKSAKAALSRAVTRAVKKTK</sequence>
<reference evidence="1" key="1">
    <citation type="submission" date="2020-03" db="EMBL/GenBank/DDBJ databases">
        <title>The deep terrestrial virosphere.</title>
        <authorList>
            <person name="Holmfeldt K."/>
            <person name="Nilsson E."/>
            <person name="Simone D."/>
            <person name="Lopez-Fernandez M."/>
            <person name="Wu X."/>
            <person name="de Brujin I."/>
            <person name="Lundin D."/>
            <person name="Andersson A."/>
            <person name="Bertilsson S."/>
            <person name="Dopson M."/>
        </authorList>
    </citation>
    <scope>NUCLEOTIDE SEQUENCE</scope>
    <source>
        <strain evidence="1">MM415A00937</strain>
    </source>
</reference>